<evidence type="ECO:0000256" key="1">
    <source>
        <dbReference type="ARBA" id="ARBA00044777"/>
    </source>
</evidence>
<organism evidence="2 3">
    <name type="scientific">Candidatus Adlerbacteria bacterium RIFCSPHIGHO2_12_FULL_53_18</name>
    <dbReference type="NCBI Taxonomy" id="1797242"/>
    <lineage>
        <taxon>Bacteria</taxon>
        <taxon>Candidatus Adleribacteriota</taxon>
    </lineage>
</organism>
<dbReference type="AlphaFoldDB" id="A0A1F4XU58"/>
<dbReference type="Pfam" id="PF02616">
    <property type="entry name" value="SMC_ScpA"/>
    <property type="match status" value="2"/>
</dbReference>
<dbReference type="Gene3D" id="1.10.10.580">
    <property type="entry name" value="Structural maintenance of chromosome 1. Chain E"/>
    <property type="match status" value="1"/>
</dbReference>
<reference evidence="2 3" key="1">
    <citation type="journal article" date="2016" name="Nat. Commun.">
        <title>Thousands of microbial genomes shed light on interconnected biogeochemical processes in an aquifer system.</title>
        <authorList>
            <person name="Anantharaman K."/>
            <person name="Brown C.T."/>
            <person name="Hug L.A."/>
            <person name="Sharon I."/>
            <person name="Castelle C.J."/>
            <person name="Probst A.J."/>
            <person name="Thomas B.C."/>
            <person name="Singh A."/>
            <person name="Wilkins M.J."/>
            <person name="Karaoz U."/>
            <person name="Brodie E.L."/>
            <person name="Williams K.H."/>
            <person name="Hubbard S.S."/>
            <person name="Banfield J.F."/>
        </authorList>
    </citation>
    <scope>NUCLEOTIDE SEQUENCE [LARGE SCALE GENOMIC DNA]</scope>
</reference>
<evidence type="ECO:0000313" key="2">
    <source>
        <dbReference type="EMBL" id="OGC85262.1"/>
    </source>
</evidence>
<name>A0A1F4XU58_9BACT</name>
<accession>A0A1F4XU58</accession>
<dbReference type="Proteomes" id="UP000178091">
    <property type="component" value="Unassembled WGS sequence"/>
</dbReference>
<dbReference type="InterPro" id="IPR023093">
    <property type="entry name" value="ScpA-like_C"/>
</dbReference>
<dbReference type="PANTHER" id="PTHR33969:SF2">
    <property type="entry name" value="SEGREGATION AND CONDENSATION PROTEIN A"/>
    <property type="match status" value="1"/>
</dbReference>
<protein>
    <recommendedName>
        <fullName evidence="1">Segregation and condensation protein A</fullName>
    </recommendedName>
</protein>
<gene>
    <name evidence="2" type="ORF">A3F55_00650</name>
</gene>
<dbReference type="EMBL" id="MEWW01000001">
    <property type="protein sequence ID" value="OGC85262.1"/>
    <property type="molecule type" value="Genomic_DNA"/>
</dbReference>
<evidence type="ECO:0000313" key="3">
    <source>
        <dbReference type="Proteomes" id="UP000178091"/>
    </source>
</evidence>
<dbReference type="Gene3D" id="6.10.250.2410">
    <property type="match status" value="1"/>
</dbReference>
<sequence>MAASSTLHVKTPVYEGPLDLLLELIEKRKLLINDISLAGVADEYIARINAMDELPVGETADFVALAATLLLIKSRSLLPNLTLTDEESRDIKELEYRLAIYQLIKEVSGSVRHAADKNPALHEGIGRDPEPVFVPDRSLTPESLYAAAQALIQGFPQAVMLPKVSIKKIVSLEETIGKLQDRVAAAMRLSFKEFSGHGKREKAEVVVSFLALLELIKQGIIKATQTHEFGDIMLESDSVSAPSFSHE</sequence>
<comment type="caution">
    <text evidence="2">The sequence shown here is derived from an EMBL/GenBank/DDBJ whole genome shotgun (WGS) entry which is preliminary data.</text>
</comment>
<dbReference type="InterPro" id="IPR003768">
    <property type="entry name" value="ScpA"/>
</dbReference>
<dbReference type="PANTHER" id="PTHR33969">
    <property type="entry name" value="SEGREGATION AND CONDENSATION PROTEIN A"/>
    <property type="match status" value="1"/>
</dbReference>
<proteinExistence type="predicted"/>